<feature type="domain" description="HEPN AbiU2-like" evidence="1">
    <location>
        <begin position="4"/>
        <end position="202"/>
    </location>
</feature>
<organism evidence="2 3">
    <name type="scientific">Bordetella genomosp. 10</name>
    <dbReference type="NCBI Taxonomy" id="1416804"/>
    <lineage>
        <taxon>Bacteria</taxon>
        <taxon>Pseudomonadati</taxon>
        <taxon>Pseudomonadota</taxon>
        <taxon>Betaproteobacteria</taxon>
        <taxon>Burkholderiales</taxon>
        <taxon>Alcaligenaceae</taxon>
        <taxon>Bordetella</taxon>
    </lineage>
</organism>
<name>A0A261SKX2_9BORD</name>
<sequence length="237" mass="26944">MTFDQRLECLRSLVKAAKDEILLVVTFHETWKPTVYDESLLQRMGNSYATHTFLIIRSALRREVLLGLMRLWDNNRQALSMAKIVEILKDRSFFDALVAQRAAHFSRDFDAAAMMREALLPKRDNVLELVRRYLKDGGGSTVLERLKTLRNQHLAHRQVSEGQAEATAQAADAADSEIEVFYADTIELVTALLSLVFGEAFDIGTDTAGLYQHHGKFFWAAVRGERTEGHPNYRPSM</sequence>
<dbReference type="Proteomes" id="UP000216020">
    <property type="component" value="Unassembled WGS sequence"/>
</dbReference>
<dbReference type="InterPro" id="IPR040704">
    <property type="entry name" value="HEPN_AbiU2"/>
</dbReference>
<dbReference type="AlphaFoldDB" id="A0A261SKX2"/>
<gene>
    <name evidence="2" type="ORF">CAL29_06755</name>
</gene>
<accession>A0A261SKX2</accession>
<proteinExistence type="predicted"/>
<evidence type="ECO:0000313" key="3">
    <source>
        <dbReference type="Proteomes" id="UP000216020"/>
    </source>
</evidence>
<comment type="caution">
    <text evidence="2">The sequence shown here is derived from an EMBL/GenBank/DDBJ whole genome shotgun (WGS) entry which is preliminary data.</text>
</comment>
<dbReference type="Pfam" id="PF18734">
    <property type="entry name" value="HEPN_AbiU2"/>
    <property type="match status" value="1"/>
</dbReference>
<protein>
    <recommendedName>
        <fullName evidence="1">HEPN AbiU2-like domain-containing protein</fullName>
    </recommendedName>
</protein>
<evidence type="ECO:0000259" key="1">
    <source>
        <dbReference type="Pfam" id="PF18734"/>
    </source>
</evidence>
<keyword evidence="3" id="KW-1185">Reference proteome</keyword>
<dbReference type="EMBL" id="NEVM01000001">
    <property type="protein sequence ID" value="OZI38046.1"/>
    <property type="molecule type" value="Genomic_DNA"/>
</dbReference>
<reference evidence="3" key="1">
    <citation type="submission" date="2017-05" db="EMBL/GenBank/DDBJ databases">
        <title>Complete and WGS of Bordetella genogroups.</title>
        <authorList>
            <person name="Spilker T."/>
            <person name="Lipuma J."/>
        </authorList>
    </citation>
    <scope>NUCLEOTIDE SEQUENCE [LARGE SCALE GENOMIC DNA]</scope>
    <source>
        <strain evidence="3">AU16122</strain>
    </source>
</reference>
<evidence type="ECO:0000313" key="2">
    <source>
        <dbReference type="EMBL" id="OZI38046.1"/>
    </source>
</evidence>